<gene>
    <name evidence="1" type="ORF">WG66_6046</name>
</gene>
<name>A0A0W0FYF4_MONRR</name>
<accession>A0A0W0FYF4</accession>
<evidence type="ECO:0000313" key="1">
    <source>
        <dbReference type="EMBL" id="KTB41378.1"/>
    </source>
</evidence>
<dbReference type="AlphaFoldDB" id="A0A0W0FYF4"/>
<evidence type="ECO:0000313" key="2">
    <source>
        <dbReference type="Proteomes" id="UP000054988"/>
    </source>
</evidence>
<comment type="caution">
    <text evidence="1">The sequence shown here is derived from an EMBL/GenBank/DDBJ whole genome shotgun (WGS) entry which is preliminary data.</text>
</comment>
<organism evidence="1 2">
    <name type="scientific">Moniliophthora roreri</name>
    <name type="common">Frosty pod rot fungus</name>
    <name type="synonym">Monilia roreri</name>
    <dbReference type="NCBI Taxonomy" id="221103"/>
    <lineage>
        <taxon>Eukaryota</taxon>
        <taxon>Fungi</taxon>
        <taxon>Dikarya</taxon>
        <taxon>Basidiomycota</taxon>
        <taxon>Agaricomycotina</taxon>
        <taxon>Agaricomycetes</taxon>
        <taxon>Agaricomycetidae</taxon>
        <taxon>Agaricales</taxon>
        <taxon>Marasmiineae</taxon>
        <taxon>Marasmiaceae</taxon>
        <taxon>Moniliophthora</taxon>
    </lineage>
</organism>
<sequence length="56" mass="6166">MNICAIDGWDNAEATATEFESNDNNSTPLDAVMQSLISSTRKEDSLPEGERVKFES</sequence>
<dbReference type="Proteomes" id="UP000054988">
    <property type="component" value="Unassembled WGS sequence"/>
</dbReference>
<dbReference type="EMBL" id="LATX01001474">
    <property type="protein sequence ID" value="KTB41378.1"/>
    <property type="molecule type" value="Genomic_DNA"/>
</dbReference>
<proteinExistence type="predicted"/>
<reference evidence="1 2" key="1">
    <citation type="submission" date="2015-12" db="EMBL/GenBank/DDBJ databases">
        <title>Draft genome sequence of Moniliophthora roreri, the causal agent of frosty pod rot of cacao.</title>
        <authorList>
            <person name="Aime M.C."/>
            <person name="Diaz-Valderrama J.R."/>
            <person name="Kijpornyongpan T."/>
            <person name="Phillips-Mora W."/>
        </authorList>
    </citation>
    <scope>NUCLEOTIDE SEQUENCE [LARGE SCALE GENOMIC DNA]</scope>
    <source>
        <strain evidence="1 2">MCA 2952</strain>
    </source>
</reference>
<protein>
    <submittedName>
        <fullName evidence="1">Uncharacterized protein</fullName>
    </submittedName>
</protein>